<dbReference type="InterPro" id="IPR005746">
    <property type="entry name" value="Thioredoxin"/>
</dbReference>
<dbReference type="SUPFAM" id="SSF52833">
    <property type="entry name" value="Thioredoxin-like"/>
    <property type="match status" value="1"/>
</dbReference>
<evidence type="ECO:0000259" key="8">
    <source>
        <dbReference type="PROSITE" id="PS51352"/>
    </source>
</evidence>
<dbReference type="InterPro" id="IPR017937">
    <property type="entry name" value="Thioredoxin_CS"/>
</dbReference>
<comment type="caution">
    <text evidence="9">The sequence shown here is derived from an EMBL/GenBank/DDBJ whole genome shotgun (WGS) entry which is preliminary data.</text>
</comment>
<protein>
    <recommendedName>
        <fullName evidence="6 7">Thioredoxin</fullName>
    </recommendedName>
</protein>
<evidence type="ECO:0000256" key="1">
    <source>
        <dbReference type="ARBA" id="ARBA00008987"/>
    </source>
</evidence>
<keyword evidence="4" id="KW-1015">Disulfide bond</keyword>
<dbReference type="PANTHER" id="PTHR45663">
    <property type="entry name" value="GEO12009P1"/>
    <property type="match status" value="1"/>
</dbReference>
<dbReference type="CDD" id="cd02947">
    <property type="entry name" value="TRX_family"/>
    <property type="match status" value="1"/>
</dbReference>
<evidence type="ECO:0000313" key="10">
    <source>
        <dbReference type="Proteomes" id="UP000625527"/>
    </source>
</evidence>
<name>A0ABR9MZM9_9MICO</name>
<dbReference type="RefSeq" id="WP_192863425.1">
    <property type="nucleotide sequence ID" value="NZ_JADAQT010000090.1"/>
</dbReference>
<keyword evidence="2" id="KW-0813">Transport</keyword>
<evidence type="ECO:0000256" key="7">
    <source>
        <dbReference type="PIRNR" id="PIRNR000077"/>
    </source>
</evidence>
<evidence type="ECO:0000256" key="6">
    <source>
        <dbReference type="NCBIfam" id="TIGR01068"/>
    </source>
</evidence>
<proteinExistence type="inferred from homology"/>
<dbReference type="PIRSF" id="PIRSF000077">
    <property type="entry name" value="Thioredoxin"/>
    <property type="match status" value="1"/>
</dbReference>
<evidence type="ECO:0000256" key="5">
    <source>
        <dbReference type="ARBA" id="ARBA00023284"/>
    </source>
</evidence>
<dbReference type="Gene3D" id="3.40.30.10">
    <property type="entry name" value="Glutaredoxin"/>
    <property type="match status" value="1"/>
</dbReference>
<sequence length="118" mass="12731">MSTIQVTDDTFTTEVLQSEVPVLVDFWATWCGPCRMVAPILEELSEEYAGRITIAKLDSDANPATTTRYDIVSIPTLVVFQHGEPVKSLVGARPKRALTEEIETILAAGADHGQGGTA</sequence>
<evidence type="ECO:0000256" key="2">
    <source>
        <dbReference type="ARBA" id="ARBA00022448"/>
    </source>
</evidence>
<reference evidence="9 10" key="1">
    <citation type="submission" date="2020-10" db="EMBL/GenBank/DDBJ databases">
        <title>Myceligenerans pegani sp. nov., an endophytic actinomycete isolated from Peganum harmala L. in Xinjiang, China.</title>
        <authorList>
            <person name="Xin L."/>
        </authorList>
    </citation>
    <scope>NUCLEOTIDE SEQUENCE [LARGE SCALE GENOMIC DNA]</scope>
    <source>
        <strain evidence="9 10">TRM65318</strain>
    </source>
</reference>
<accession>A0ABR9MZM9</accession>
<keyword evidence="10" id="KW-1185">Reference proteome</keyword>
<evidence type="ECO:0000313" key="9">
    <source>
        <dbReference type="EMBL" id="MBE1876856.1"/>
    </source>
</evidence>
<dbReference type="EMBL" id="JADAQT010000090">
    <property type="protein sequence ID" value="MBE1876856.1"/>
    <property type="molecule type" value="Genomic_DNA"/>
</dbReference>
<comment type="similarity">
    <text evidence="1 7">Belongs to the thioredoxin family.</text>
</comment>
<dbReference type="PANTHER" id="PTHR45663:SF11">
    <property type="entry name" value="GEO12009P1"/>
    <property type="match status" value="1"/>
</dbReference>
<gene>
    <name evidence="9" type="primary">trxA</name>
    <name evidence="9" type="ORF">IHE71_14250</name>
</gene>
<organism evidence="9 10">
    <name type="scientific">Myceligenerans pegani</name>
    <dbReference type="NCBI Taxonomy" id="2776917"/>
    <lineage>
        <taxon>Bacteria</taxon>
        <taxon>Bacillati</taxon>
        <taxon>Actinomycetota</taxon>
        <taxon>Actinomycetes</taxon>
        <taxon>Micrococcales</taxon>
        <taxon>Promicromonosporaceae</taxon>
        <taxon>Myceligenerans</taxon>
    </lineage>
</organism>
<dbReference type="Pfam" id="PF00085">
    <property type="entry name" value="Thioredoxin"/>
    <property type="match status" value="1"/>
</dbReference>
<dbReference type="PRINTS" id="PR00421">
    <property type="entry name" value="THIOREDOXIN"/>
</dbReference>
<dbReference type="PROSITE" id="PS00194">
    <property type="entry name" value="THIOREDOXIN_1"/>
    <property type="match status" value="1"/>
</dbReference>
<dbReference type="InterPro" id="IPR013766">
    <property type="entry name" value="Thioredoxin_domain"/>
</dbReference>
<dbReference type="Proteomes" id="UP000625527">
    <property type="component" value="Unassembled WGS sequence"/>
</dbReference>
<dbReference type="InterPro" id="IPR036249">
    <property type="entry name" value="Thioredoxin-like_sf"/>
</dbReference>
<evidence type="ECO:0000256" key="3">
    <source>
        <dbReference type="ARBA" id="ARBA00022982"/>
    </source>
</evidence>
<evidence type="ECO:0000256" key="4">
    <source>
        <dbReference type="ARBA" id="ARBA00023157"/>
    </source>
</evidence>
<dbReference type="NCBIfam" id="TIGR01068">
    <property type="entry name" value="thioredoxin"/>
    <property type="match status" value="1"/>
</dbReference>
<feature type="domain" description="Thioredoxin" evidence="8">
    <location>
        <begin position="2"/>
        <end position="107"/>
    </location>
</feature>
<dbReference type="PROSITE" id="PS51352">
    <property type="entry name" value="THIOREDOXIN_2"/>
    <property type="match status" value="1"/>
</dbReference>
<keyword evidence="3" id="KW-0249">Electron transport</keyword>
<keyword evidence="5" id="KW-0676">Redox-active center</keyword>